<reference evidence="2 3" key="1">
    <citation type="submission" date="2015-01" db="EMBL/GenBank/DDBJ databases">
        <title>Vibrio sp. C94 JCM 19241 whole genome shotgun sequence.</title>
        <authorList>
            <person name="Sawabe T."/>
            <person name="Meirelles P."/>
            <person name="Feng G."/>
            <person name="Sayaka M."/>
            <person name="Hattori M."/>
            <person name="Ohkuma M."/>
        </authorList>
    </citation>
    <scope>NUCLEOTIDE SEQUENCE [LARGE SCALE GENOMIC DNA]</scope>
    <source>
        <strain evidence="3">JCM 19241</strain>
    </source>
</reference>
<protein>
    <recommendedName>
        <fullName evidence="1">NmrA-like domain-containing protein</fullName>
    </recommendedName>
</protein>
<dbReference type="Proteomes" id="UP000031666">
    <property type="component" value="Unassembled WGS sequence"/>
</dbReference>
<dbReference type="PANTHER" id="PTHR43162:SF1">
    <property type="entry name" value="PRESTALK A DIFFERENTIATION PROTEIN A"/>
    <property type="match status" value="1"/>
</dbReference>
<evidence type="ECO:0000313" key="3">
    <source>
        <dbReference type="Proteomes" id="UP000031666"/>
    </source>
</evidence>
<proteinExistence type="predicted"/>
<dbReference type="InterPro" id="IPR036291">
    <property type="entry name" value="NAD(P)-bd_dom_sf"/>
</dbReference>
<dbReference type="AlphaFoldDB" id="A0A0B8QKM3"/>
<comment type="caution">
    <text evidence="2">The sequence shown here is derived from an EMBL/GenBank/DDBJ whole genome shotgun (WGS) entry which is preliminary data.</text>
</comment>
<dbReference type="InterPro" id="IPR008030">
    <property type="entry name" value="NmrA-like"/>
</dbReference>
<sequence>MDILVLGATGNTGTAVIEQLKQTDAKFGAMVRNSSAAEKLGLTQNQVRVGNFDDKASMVEAMKGIKRIYVAMPAHPDNRLWIENVLEAVKEAGVEHMVKLSGMGAKKDAGSAIIRTHAETDELVEASGVTYTIIQPNSFFQNLYGSLETINGMGQFFLPLADAKQSVVDIRDVAAVIVTALTKDGHENQTYLLSGPDSLTFAEQAEIISKAAGKKVEYVAVSQEQAREAMKGAGMGEWLSENLAEIMAWFGEGHYAYTTDTVEKVTGKKPRTFADFATEFAHSVQ</sequence>
<dbReference type="InterPro" id="IPR051604">
    <property type="entry name" value="Ergot_Alk_Oxidoreductase"/>
</dbReference>
<evidence type="ECO:0000313" key="2">
    <source>
        <dbReference type="EMBL" id="GAM75044.1"/>
    </source>
</evidence>
<evidence type="ECO:0000259" key="1">
    <source>
        <dbReference type="Pfam" id="PF05368"/>
    </source>
</evidence>
<dbReference type="PANTHER" id="PTHR43162">
    <property type="match status" value="1"/>
</dbReference>
<organism evidence="2 3">
    <name type="scientific">Vibrio ishigakensis</name>
    <dbReference type="NCBI Taxonomy" id="1481914"/>
    <lineage>
        <taxon>Bacteria</taxon>
        <taxon>Pseudomonadati</taxon>
        <taxon>Pseudomonadota</taxon>
        <taxon>Gammaproteobacteria</taxon>
        <taxon>Vibrionales</taxon>
        <taxon>Vibrionaceae</taxon>
        <taxon>Vibrio</taxon>
    </lineage>
</organism>
<name>A0A0B8QKM3_9VIBR</name>
<dbReference type="Gene3D" id="3.90.25.10">
    <property type="entry name" value="UDP-galactose 4-epimerase, domain 1"/>
    <property type="match status" value="1"/>
</dbReference>
<accession>A0A0B8QKM3</accession>
<dbReference type="SUPFAM" id="SSF51735">
    <property type="entry name" value="NAD(P)-binding Rossmann-fold domains"/>
    <property type="match status" value="1"/>
</dbReference>
<dbReference type="Gene3D" id="3.40.50.720">
    <property type="entry name" value="NAD(P)-binding Rossmann-like Domain"/>
    <property type="match status" value="1"/>
</dbReference>
<dbReference type="EMBL" id="BBSC01000003">
    <property type="protein sequence ID" value="GAM75044.1"/>
    <property type="molecule type" value="Genomic_DNA"/>
</dbReference>
<dbReference type="Pfam" id="PF05368">
    <property type="entry name" value="NmrA"/>
    <property type="match status" value="1"/>
</dbReference>
<dbReference type="STRING" id="1481914.JCM19241_1387"/>
<dbReference type="CDD" id="cd05269">
    <property type="entry name" value="TMR_SDR_a"/>
    <property type="match status" value="1"/>
</dbReference>
<gene>
    <name evidence="2" type="ORF">JCM19241_1387</name>
</gene>
<feature type="domain" description="NmrA-like" evidence="1">
    <location>
        <begin position="3"/>
        <end position="273"/>
    </location>
</feature>
<reference evidence="2 3" key="2">
    <citation type="submission" date="2015-01" db="EMBL/GenBank/DDBJ databases">
        <authorList>
            <consortium name="NBRP consortium"/>
            <person name="Sawabe T."/>
            <person name="Meirelles P."/>
            <person name="Feng G."/>
            <person name="Sayaka M."/>
            <person name="Hattori M."/>
            <person name="Ohkuma M."/>
        </authorList>
    </citation>
    <scope>NUCLEOTIDE SEQUENCE [LARGE SCALE GENOMIC DNA]</scope>
    <source>
        <strain evidence="3">JCM 19241</strain>
    </source>
</reference>